<evidence type="ECO:0000259" key="3">
    <source>
        <dbReference type="Pfam" id="PF02826"/>
    </source>
</evidence>
<dbReference type="SUPFAM" id="SSF51735">
    <property type="entry name" value="NAD(P)-binding Rossmann-fold domains"/>
    <property type="match status" value="1"/>
</dbReference>
<evidence type="ECO:0000256" key="1">
    <source>
        <dbReference type="ARBA" id="ARBA00023002"/>
    </source>
</evidence>
<dbReference type="RefSeq" id="WP_093031232.1">
    <property type="nucleotide sequence ID" value="NZ_FNNZ01000008.1"/>
</dbReference>
<dbReference type="PANTHER" id="PTHR43333">
    <property type="entry name" value="2-HACID_DH_C DOMAIN-CONTAINING PROTEIN"/>
    <property type="match status" value="1"/>
</dbReference>
<dbReference type="CDD" id="cd05300">
    <property type="entry name" value="2-Hacid_dh_1"/>
    <property type="match status" value="1"/>
</dbReference>
<dbReference type="Gene3D" id="3.40.50.720">
    <property type="entry name" value="NAD(P)-binding Rossmann-like Domain"/>
    <property type="match status" value="2"/>
</dbReference>
<organism evidence="4 5">
    <name type="scientific">Thiocapsa roseopersicina</name>
    <dbReference type="NCBI Taxonomy" id="1058"/>
    <lineage>
        <taxon>Bacteria</taxon>
        <taxon>Pseudomonadati</taxon>
        <taxon>Pseudomonadota</taxon>
        <taxon>Gammaproteobacteria</taxon>
        <taxon>Chromatiales</taxon>
        <taxon>Chromatiaceae</taxon>
        <taxon>Thiocapsa</taxon>
    </lineage>
</organism>
<keyword evidence="1" id="KW-0560">Oxidoreductase</keyword>
<dbReference type="GO" id="GO:0016616">
    <property type="term" value="F:oxidoreductase activity, acting on the CH-OH group of donors, NAD or NADP as acceptor"/>
    <property type="evidence" value="ECO:0007669"/>
    <property type="project" value="UniProtKB-ARBA"/>
</dbReference>
<dbReference type="AlphaFoldDB" id="A0A1H2WC97"/>
<evidence type="ECO:0000313" key="4">
    <source>
        <dbReference type="EMBL" id="SDW78242.1"/>
    </source>
</evidence>
<name>A0A1H2WC97_THIRO</name>
<dbReference type="InterPro" id="IPR036291">
    <property type="entry name" value="NAD(P)-bd_dom_sf"/>
</dbReference>
<reference evidence="5" key="1">
    <citation type="submission" date="2016-10" db="EMBL/GenBank/DDBJ databases">
        <authorList>
            <person name="Varghese N."/>
            <person name="Submissions S."/>
        </authorList>
    </citation>
    <scope>NUCLEOTIDE SEQUENCE [LARGE SCALE GENOMIC DNA]</scope>
    <source>
        <strain evidence="5">DSM 217</strain>
    </source>
</reference>
<protein>
    <submittedName>
        <fullName evidence="4">Phosphoglycerate dehydrogenase</fullName>
    </submittedName>
</protein>
<evidence type="ECO:0000313" key="5">
    <source>
        <dbReference type="Proteomes" id="UP000198816"/>
    </source>
</evidence>
<gene>
    <name evidence="4" type="ORF">SAMN05421783_108140</name>
</gene>
<dbReference type="GO" id="GO:0051287">
    <property type="term" value="F:NAD binding"/>
    <property type="evidence" value="ECO:0007669"/>
    <property type="project" value="InterPro"/>
</dbReference>
<proteinExistence type="predicted"/>
<keyword evidence="2" id="KW-0520">NAD</keyword>
<dbReference type="PROSITE" id="PS00671">
    <property type="entry name" value="D_2_HYDROXYACID_DH_3"/>
    <property type="match status" value="1"/>
</dbReference>
<dbReference type="InterPro" id="IPR006140">
    <property type="entry name" value="D-isomer_DH_NAD-bd"/>
</dbReference>
<dbReference type="STRING" id="1058.SAMN05421783_108140"/>
<dbReference type="InterPro" id="IPR029753">
    <property type="entry name" value="D-isomer_DH_CS"/>
</dbReference>
<accession>A0A1H2WC97</accession>
<evidence type="ECO:0000256" key="2">
    <source>
        <dbReference type="ARBA" id="ARBA00023027"/>
    </source>
</evidence>
<dbReference type="Proteomes" id="UP000198816">
    <property type="component" value="Unassembled WGS sequence"/>
</dbReference>
<dbReference type="EMBL" id="FNNZ01000008">
    <property type="protein sequence ID" value="SDW78242.1"/>
    <property type="molecule type" value="Genomic_DNA"/>
</dbReference>
<dbReference type="SUPFAM" id="SSF52283">
    <property type="entry name" value="Formate/glycerate dehydrogenase catalytic domain-like"/>
    <property type="match status" value="1"/>
</dbReference>
<feature type="domain" description="D-isomer specific 2-hydroxyacid dehydrogenase NAD-binding" evidence="3">
    <location>
        <begin position="107"/>
        <end position="285"/>
    </location>
</feature>
<dbReference type="OrthoDB" id="9805416at2"/>
<dbReference type="Pfam" id="PF02826">
    <property type="entry name" value="2-Hacid_dh_C"/>
    <property type="match status" value="1"/>
</dbReference>
<dbReference type="PANTHER" id="PTHR43333:SF1">
    <property type="entry name" value="D-ISOMER SPECIFIC 2-HYDROXYACID DEHYDROGENASE NAD-BINDING DOMAIN-CONTAINING PROTEIN"/>
    <property type="match status" value="1"/>
</dbReference>
<keyword evidence="5" id="KW-1185">Reference proteome</keyword>
<sequence length="347" mass="37947">MKIRHALVTVRWRESLRLVLVQQLGAERVTLAEPGSHAAREALREADVAILNGNPDRHVLEAPCLRWVHCDHAGIDGFAPPELLDGRFIVTTSAGRSASAVAEHALYFMLALSHEAPRLWRAQRRRVWGLPGLENRRSLQGRTLVIVGCGHSGSQMARYCRVMGMTVVGYRRRVAPVPAGFDEVYAADAGDRLRPLLERAQVLVLAASLNDTSRGLIGVDELAALPRGAYLINVARGALVDEQALLAALERGHLGGAGLDVATMEPLPPTSPLWSAPRTLITPHATPLGPDRDRVSLELIGTLIDQYRRGEPLSGALDSRDVYTSPQRPSPVKRRLTRFWARLASLS</sequence>